<reference evidence="1" key="1">
    <citation type="submission" date="2022-08" db="EMBL/GenBank/DDBJ databases">
        <authorList>
            <person name="Kallberg Y."/>
            <person name="Tangrot J."/>
            <person name="Rosling A."/>
        </authorList>
    </citation>
    <scope>NUCLEOTIDE SEQUENCE</scope>
    <source>
        <strain evidence="1">Wild A</strain>
    </source>
</reference>
<dbReference type="EMBL" id="CAMKVN010000010">
    <property type="protein sequence ID" value="CAI2161681.1"/>
    <property type="molecule type" value="Genomic_DNA"/>
</dbReference>
<dbReference type="Proteomes" id="UP001153678">
    <property type="component" value="Unassembled WGS sequence"/>
</dbReference>
<sequence>MLAIDLVNSDQKISNIGPCPNCPADTVLDMDFWTFCVCQKSPGQRPCTTLQKCVGPPLAAFILCDLTTLDIVL</sequence>
<evidence type="ECO:0000313" key="1">
    <source>
        <dbReference type="EMBL" id="CAI2161681.1"/>
    </source>
</evidence>
<evidence type="ECO:0000313" key="2">
    <source>
        <dbReference type="Proteomes" id="UP001153678"/>
    </source>
</evidence>
<accession>A0A9W4WT38</accession>
<dbReference type="AlphaFoldDB" id="A0A9W4WT38"/>
<gene>
    <name evidence="1" type="ORF">FWILDA_LOCUS172</name>
</gene>
<name>A0A9W4WT38_9GLOM</name>
<keyword evidence="2" id="KW-1185">Reference proteome</keyword>
<protein>
    <submittedName>
        <fullName evidence="1">14037_t:CDS:1</fullName>
    </submittedName>
</protein>
<comment type="caution">
    <text evidence="1">The sequence shown here is derived from an EMBL/GenBank/DDBJ whole genome shotgun (WGS) entry which is preliminary data.</text>
</comment>
<organism evidence="1 2">
    <name type="scientific">Funneliformis geosporum</name>
    <dbReference type="NCBI Taxonomy" id="1117311"/>
    <lineage>
        <taxon>Eukaryota</taxon>
        <taxon>Fungi</taxon>
        <taxon>Fungi incertae sedis</taxon>
        <taxon>Mucoromycota</taxon>
        <taxon>Glomeromycotina</taxon>
        <taxon>Glomeromycetes</taxon>
        <taxon>Glomerales</taxon>
        <taxon>Glomeraceae</taxon>
        <taxon>Funneliformis</taxon>
    </lineage>
</organism>
<proteinExistence type="predicted"/>